<dbReference type="SUPFAM" id="SSF51735">
    <property type="entry name" value="NAD(P)-binding Rossmann-fold domains"/>
    <property type="match status" value="1"/>
</dbReference>
<dbReference type="PANTHER" id="PTHR42760:SF122">
    <property type="entry name" value="NAD(P)-BINDING PROTEIN"/>
    <property type="match status" value="1"/>
</dbReference>
<dbReference type="InterPro" id="IPR036291">
    <property type="entry name" value="NAD(P)-bd_dom_sf"/>
</dbReference>
<dbReference type="AlphaFoldDB" id="A0A6C1KUV7"/>
<comment type="similarity">
    <text evidence="1">Belongs to the short-chain dehydrogenases/reductases (SDR) family.</text>
</comment>
<dbReference type="GeneID" id="95773822"/>
<evidence type="ECO:0000313" key="3">
    <source>
        <dbReference type="Proteomes" id="UP000305131"/>
    </source>
</evidence>
<comment type="caution">
    <text evidence="2">The sequence shown here is derived from an EMBL/GenBank/DDBJ whole genome shotgun (WGS) entry which is preliminary data.</text>
</comment>
<name>A0A6C1KUV7_XANAU</name>
<dbReference type="GO" id="GO:0006633">
    <property type="term" value="P:fatty acid biosynthetic process"/>
    <property type="evidence" value="ECO:0007669"/>
    <property type="project" value="TreeGrafter"/>
</dbReference>
<dbReference type="PROSITE" id="PS00061">
    <property type="entry name" value="ADH_SHORT"/>
    <property type="match status" value="1"/>
</dbReference>
<dbReference type="GO" id="GO:0016616">
    <property type="term" value="F:oxidoreductase activity, acting on the CH-OH group of donors, NAD or NADP as acceptor"/>
    <property type="evidence" value="ECO:0007669"/>
    <property type="project" value="TreeGrafter"/>
</dbReference>
<dbReference type="PANTHER" id="PTHR42760">
    <property type="entry name" value="SHORT-CHAIN DEHYDROGENASES/REDUCTASES FAMILY MEMBER"/>
    <property type="match status" value="1"/>
</dbReference>
<dbReference type="PRINTS" id="PR00080">
    <property type="entry name" value="SDRFAMILY"/>
</dbReference>
<proteinExistence type="inferred from homology"/>
<dbReference type="RefSeq" id="WP_138399370.1">
    <property type="nucleotide sequence ID" value="NZ_JBAFVI010000002.1"/>
</dbReference>
<gene>
    <name evidence="2" type="ORF">FBQ73_10195</name>
</gene>
<dbReference type="OrthoDB" id="9795647at2"/>
<dbReference type="InterPro" id="IPR020904">
    <property type="entry name" value="Sc_DH/Rdtase_CS"/>
</dbReference>
<organism evidence="2 3">
    <name type="scientific">Xanthobacter autotrophicus</name>
    <dbReference type="NCBI Taxonomy" id="280"/>
    <lineage>
        <taxon>Bacteria</taxon>
        <taxon>Pseudomonadati</taxon>
        <taxon>Pseudomonadota</taxon>
        <taxon>Alphaproteobacteria</taxon>
        <taxon>Hyphomicrobiales</taxon>
        <taxon>Xanthobacteraceae</taxon>
        <taxon>Xanthobacter</taxon>
    </lineage>
</organism>
<dbReference type="InterPro" id="IPR002347">
    <property type="entry name" value="SDR_fam"/>
</dbReference>
<dbReference type="Proteomes" id="UP000305131">
    <property type="component" value="Unassembled WGS sequence"/>
</dbReference>
<dbReference type="FunFam" id="3.40.50.720:FF:000084">
    <property type="entry name" value="Short-chain dehydrogenase reductase"/>
    <property type="match status" value="1"/>
</dbReference>
<sequence>MSGEPGTKSPFRLDGKVVLVTGCGSIGPGWGNGKAISVLFARQGARVFGVDLNLDAADETRGIVEGEGGEMAVRAGDVTSSTDTSAMVQACLDRFGRIDVLVNNVGRSEPGDPATMDEEVWDAQLDVNLKSAYLMLKSVLPLMVEQGGGSVVNISSVAGLRYVGKPQVAYAAGKAGLMQMTRTTAVIYAPKAVRLNCVVPGLIHTPLVARLADKYAAGRYEEFVATRNAQVPMGRMGDGWDVAHAALFLAADESRYVTGAELVVDGGLTSATG</sequence>
<reference evidence="2 3" key="1">
    <citation type="submission" date="2019-05" db="EMBL/GenBank/DDBJ databases">
        <authorList>
            <person name="Zhou X."/>
        </authorList>
    </citation>
    <scope>NUCLEOTIDE SEQUENCE [LARGE SCALE GENOMIC DNA]</scope>
    <source>
        <strain evidence="2 3">DSM 432</strain>
    </source>
</reference>
<protein>
    <submittedName>
        <fullName evidence="2">SDR family oxidoreductase</fullName>
    </submittedName>
</protein>
<dbReference type="Pfam" id="PF13561">
    <property type="entry name" value="adh_short_C2"/>
    <property type="match status" value="1"/>
</dbReference>
<evidence type="ECO:0000313" key="2">
    <source>
        <dbReference type="EMBL" id="TLX43013.1"/>
    </source>
</evidence>
<dbReference type="EMBL" id="VAUP01000022">
    <property type="protein sequence ID" value="TLX43013.1"/>
    <property type="molecule type" value="Genomic_DNA"/>
</dbReference>
<dbReference type="GO" id="GO:0048038">
    <property type="term" value="F:quinone binding"/>
    <property type="evidence" value="ECO:0007669"/>
    <property type="project" value="TreeGrafter"/>
</dbReference>
<evidence type="ECO:0000256" key="1">
    <source>
        <dbReference type="ARBA" id="ARBA00006484"/>
    </source>
</evidence>
<dbReference type="Gene3D" id="3.40.50.720">
    <property type="entry name" value="NAD(P)-binding Rossmann-like Domain"/>
    <property type="match status" value="1"/>
</dbReference>
<dbReference type="PRINTS" id="PR00081">
    <property type="entry name" value="GDHRDH"/>
</dbReference>
<accession>A0A6C1KUV7</accession>